<feature type="region of interest" description="Disordered" evidence="1">
    <location>
        <begin position="1"/>
        <end position="22"/>
    </location>
</feature>
<evidence type="ECO:0000256" key="1">
    <source>
        <dbReference type="SAM" id="MobiDB-lite"/>
    </source>
</evidence>
<dbReference type="InterPro" id="IPR043765">
    <property type="entry name" value="DUF5711"/>
</dbReference>
<accession>A0ABT1RWV6</accession>
<gene>
    <name evidence="3" type="ORF">NE695_04380</name>
</gene>
<keyword evidence="2" id="KW-1133">Transmembrane helix</keyword>
<feature type="transmembrane region" description="Helical" evidence="2">
    <location>
        <begin position="50"/>
        <end position="69"/>
    </location>
</feature>
<dbReference type="Pfam" id="PF18975">
    <property type="entry name" value="DUF5711"/>
    <property type="match status" value="1"/>
</dbReference>
<keyword evidence="2" id="KW-0472">Membrane</keyword>
<dbReference type="Proteomes" id="UP001524473">
    <property type="component" value="Unassembled WGS sequence"/>
</dbReference>
<feature type="compositionally biased region" description="Basic and acidic residues" evidence="1">
    <location>
        <begin position="7"/>
        <end position="22"/>
    </location>
</feature>
<evidence type="ECO:0000256" key="2">
    <source>
        <dbReference type="SAM" id="Phobius"/>
    </source>
</evidence>
<dbReference type="GeneID" id="90533950"/>
<name>A0ABT1RWV6_9FIRM</name>
<dbReference type="SUPFAM" id="SSF50969">
    <property type="entry name" value="YVTN repeat-like/Quinoprotein amine dehydrogenase"/>
    <property type="match status" value="1"/>
</dbReference>
<evidence type="ECO:0000313" key="3">
    <source>
        <dbReference type="EMBL" id="MCQ4839149.1"/>
    </source>
</evidence>
<dbReference type="RefSeq" id="WP_066867450.1">
    <property type="nucleotide sequence ID" value="NZ_CABKVV010000014.1"/>
</dbReference>
<comment type="caution">
    <text evidence="3">The sequence shown here is derived from an EMBL/GenBank/DDBJ whole genome shotgun (WGS) entry which is preliminary data.</text>
</comment>
<sequence>MKKKEKHGNSKDGVREFAKLKDFQDPEATIEYDEEEEDEQRQKKVKIPKAVYRVGIILVAVIFGLVLWLNRSNLTPDNILGWIKLQVMGTGMGEGFPVPIAGGNVMDSNFTQNNGMAAVLSDTAFTLLNSTGRSVVSLSHGFENPALCSAYGNYLLYNQGNKGYLMQAGADTIRDAQAPDDILAGAVSRNGRYALGMQSPQGASYLNVYLKNGTVQYNYLFARDYITAVALNYDASYGAACTVHSEKGEMVSKITIFNFREQDPIAEYETRGNLLLGVYWSENGNIYAVGDSSVVTADAASFEFREYSYDGRQLTAYQLDANRAFVSVSAYEHAGPGTILVFDGKKDLVKIEEAERAAALSASGGTIAALEGTEVVFYDYSTGREQGRTYAGTDARSLALVNEHIAYVLGVSEVRTVELS</sequence>
<keyword evidence="4" id="KW-1185">Reference proteome</keyword>
<keyword evidence="2" id="KW-0812">Transmembrane</keyword>
<dbReference type="InterPro" id="IPR011044">
    <property type="entry name" value="Quino_amine_DH_bsu"/>
</dbReference>
<organism evidence="3 4">
    <name type="scientific">Neglectibacter timonensis</name>
    <dbReference type="NCBI Taxonomy" id="1776382"/>
    <lineage>
        <taxon>Bacteria</taxon>
        <taxon>Bacillati</taxon>
        <taxon>Bacillota</taxon>
        <taxon>Clostridia</taxon>
        <taxon>Eubacteriales</taxon>
        <taxon>Oscillospiraceae</taxon>
        <taxon>Neglectibacter</taxon>
    </lineage>
</organism>
<protein>
    <submittedName>
        <fullName evidence="3">DUF5711 family protein</fullName>
    </submittedName>
</protein>
<proteinExistence type="predicted"/>
<evidence type="ECO:0000313" key="4">
    <source>
        <dbReference type="Proteomes" id="UP001524473"/>
    </source>
</evidence>
<reference evidence="3 4" key="1">
    <citation type="submission" date="2022-06" db="EMBL/GenBank/DDBJ databases">
        <title>Isolation of gut microbiota from human fecal samples.</title>
        <authorList>
            <person name="Pamer E.G."/>
            <person name="Barat B."/>
            <person name="Waligurski E."/>
            <person name="Medina S."/>
            <person name="Paddock L."/>
            <person name="Mostad J."/>
        </authorList>
    </citation>
    <scope>NUCLEOTIDE SEQUENCE [LARGE SCALE GENOMIC DNA]</scope>
    <source>
        <strain evidence="3 4">DFI.9.73</strain>
    </source>
</reference>
<dbReference type="EMBL" id="JANFZH010000007">
    <property type="protein sequence ID" value="MCQ4839149.1"/>
    <property type="molecule type" value="Genomic_DNA"/>
</dbReference>